<name>A0ABZ3C426_9ACTN</name>
<dbReference type="SUPFAM" id="SSF48013">
    <property type="entry name" value="NusB-like"/>
    <property type="match status" value="1"/>
</dbReference>
<keyword evidence="4 6" id="KW-0805">Transcription regulation</keyword>
<evidence type="ECO:0000256" key="5">
    <source>
        <dbReference type="ARBA" id="ARBA00023163"/>
    </source>
</evidence>
<evidence type="ECO:0000313" key="10">
    <source>
        <dbReference type="Proteomes" id="UP001434337"/>
    </source>
</evidence>
<dbReference type="InterPro" id="IPR035926">
    <property type="entry name" value="NusB-like_sf"/>
</dbReference>
<keyword evidence="2 6" id="KW-0889">Transcription antitermination</keyword>
<proteinExistence type="inferred from homology"/>
<dbReference type="InterPro" id="IPR011605">
    <property type="entry name" value="NusB_fam"/>
</dbReference>
<comment type="function">
    <text evidence="6">Involved in transcription antitermination. Required for transcription of ribosomal RNA (rRNA) genes. Binds specifically to the boxA antiterminator sequence of the ribosomal RNA (rrn) operons.</text>
</comment>
<dbReference type="Gene3D" id="1.10.940.10">
    <property type="entry name" value="NusB-like"/>
    <property type="match status" value="1"/>
</dbReference>
<organism evidence="9 10">
    <name type="scientific">Propioniciclava soli</name>
    <dbReference type="NCBI Taxonomy" id="2775081"/>
    <lineage>
        <taxon>Bacteria</taxon>
        <taxon>Bacillati</taxon>
        <taxon>Actinomycetota</taxon>
        <taxon>Actinomycetes</taxon>
        <taxon>Propionibacteriales</taxon>
        <taxon>Propionibacteriaceae</taxon>
        <taxon>Propioniciclava</taxon>
    </lineage>
</organism>
<evidence type="ECO:0000256" key="1">
    <source>
        <dbReference type="ARBA" id="ARBA00005952"/>
    </source>
</evidence>
<dbReference type="PANTHER" id="PTHR11078">
    <property type="entry name" value="N UTILIZATION SUBSTANCE PROTEIN B-RELATED"/>
    <property type="match status" value="1"/>
</dbReference>
<evidence type="ECO:0000313" key="9">
    <source>
        <dbReference type="EMBL" id="WZW97047.1"/>
    </source>
</evidence>
<dbReference type="Pfam" id="PF01029">
    <property type="entry name" value="NusB"/>
    <property type="match status" value="1"/>
</dbReference>
<keyword evidence="3 6" id="KW-0694">RNA-binding</keyword>
<evidence type="ECO:0000256" key="7">
    <source>
        <dbReference type="SAM" id="MobiDB-lite"/>
    </source>
</evidence>
<keyword evidence="5 6" id="KW-0804">Transcription</keyword>
<dbReference type="Proteomes" id="UP001434337">
    <property type="component" value="Chromosome"/>
</dbReference>
<dbReference type="EMBL" id="CP115965">
    <property type="protein sequence ID" value="WZW97047.1"/>
    <property type="molecule type" value="Genomic_DNA"/>
</dbReference>
<sequence length="177" mass="18590">MTKNRQNTTRGKARKHALDILYEADVRGADPREMLADRIALGERTVRPFTIEIVQGVTDHGEALDATLRDALAEGWSVERMPSVDRCLARIGLFELAHTDTPAAIVVNEAVDLAAEYSTPTSPGFLNALLARVARDREGAEATPAVADAPAADDDAPAAEAGTPPVAAQGAGDAPAP</sequence>
<evidence type="ECO:0000259" key="8">
    <source>
        <dbReference type="Pfam" id="PF01029"/>
    </source>
</evidence>
<keyword evidence="10" id="KW-1185">Reference proteome</keyword>
<protein>
    <recommendedName>
        <fullName evidence="6">Transcription antitermination protein NusB</fullName>
    </recommendedName>
    <alternativeName>
        <fullName evidence="6">Antitermination factor NusB</fullName>
    </alternativeName>
</protein>
<dbReference type="PANTHER" id="PTHR11078:SF3">
    <property type="entry name" value="ANTITERMINATION NUSB DOMAIN-CONTAINING PROTEIN"/>
    <property type="match status" value="1"/>
</dbReference>
<comment type="similarity">
    <text evidence="1 6">Belongs to the NusB family.</text>
</comment>
<dbReference type="HAMAP" id="MF_00073">
    <property type="entry name" value="NusB"/>
    <property type="match status" value="1"/>
</dbReference>
<feature type="domain" description="NusB/RsmB/TIM44" evidence="8">
    <location>
        <begin position="12"/>
        <end position="135"/>
    </location>
</feature>
<feature type="compositionally biased region" description="Low complexity" evidence="7">
    <location>
        <begin position="141"/>
        <end position="150"/>
    </location>
</feature>
<accession>A0ABZ3C426</accession>
<feature type="region of interest" description="Disordered" evidence="7">
    <location>
        <begin position="137"/>
        <end position="177"/>
    </location>
</feature>
<evidence type="ECO:0000256" key="4">
    <source>
        <dbReference type="ARBA" id="ARBA00023015"/>
    </source>
</evidence>
<dbReference type="NCBIfam" id="TIGR01951">
    <property type="entry name" value="nusB"/>
    <property type="match status" value="1"/>
</dbReference>
<dbReference type="RefSeq" id="WP_342371624.1">
    <property type="nucleotide sequence ID" value="NZ_CP115965.1"/>
</dbReference>
<dbReference type="InterPro" id="IPR006027">
    <property type="entry name" value="NusB_RsmB_TIM44"/>
</dbReference>
<reference evidence="9 10" key="1">
    <citation type="journal article" date="2023" name="Environ Microbiome">
        <title>A coral-associated actinobacterium mitigates coral bleaching under heat stress.</title>
        <authorList>
            <person name="Li J."/>
            <person name="Zou Y."/>
            <person name="Li Q."/>
            <person name="Zhang J."/>
            <person name="Bourne D.G."/>
            <person name="Lyu Y."/>
            <person name="Liu C."/>
            <person name="Zhang S."/>
        </authorList>
    </citation>
    <scope>NUCLEOTIDE SEQUENCE [LARGE SCALE GENOMIC DNA]</scope>
    <source>
        <strain evidence="9 10">SCSIO 13291</strain>
    </source>
</reference>
<evidence type="ECO:0000256" key="3">
    <source>
        <dbReference type="ARBA" id="ARBA00022884"/>
    </source>
</evidence>
<evidence type="ECO:0000256" key="2">
    <source>
        <dbReference type="ARBA" id="ARBA00022814"/>
    </source>
</evidence>
<evidence type="ECO:0000256" key="6">
    <source>
        <dbReference type="HAMAP-Rule" id="MF_00073"/>
    </source>
</evidence>
<gene>
    <name evidence="6 9" type="primary">nusB</name>
    <name evidence="9" type="ORF">PCC79_08910</name>
</gene>